<gene>
    <name evidence="2" type="ORF">DMO24_16175</name>
</gene>
<proteinExistence type="predicted"/>
<accession>A0A323V6X0</accession>
<dbReference type="Proteomes" id="UP000247602">
    <property type="component" value="Unassembled WGS sequence"/>
</dbReference>
<evidence type="ECO:0000313" key="2">
    <source>
        <dbReference type="EMBL" id="PZA20301.1"/>
    </source>
</evidence>
<evidence type="ECO:0000256" key="1">
    <source>
        <dbReference type="SAM" id="MobiDB-lite"/>
    </source>
</evidence>
<sequence length="69" mass="7337">MVGCSGIVAGMSSSCWRGGRTGQWPVAVITISDRSERLSSEAATGVFPVPRKRRRSPDPAARTIVPAPR</sequence>
<dbReference type="AlphaFoldDB" id="A0A323V6X0"/>
<organism evidence="2 3">
    <name type="scientific">Modestobacter versicolor</name>
    <dbReference type="NCBI Taxonomy" id="429133"/>
    <lineage>
        <taxon>Bacteria</taxon>
        <taxon>Bacillati</taxon>
        <taxon>Actinomycetota</taxon>
        <taxon>Actinomycetes</taxon>
        <taxon>Geodermatophilales</taxon>
        <taxon>Geodermatophilaceae</taxon>
        <taxon>Modestobacter</taxon>
    </lineage>
</organism>
<reference evidence="2 3" key="1">
    <citation type="submission" date="2018-06" db="EMBL/GenBank/DDBJ databases">
        <title>Draft genome sequence of Modestobacter versicolor CP153-2.</title>
        <authorList>
            <person name="Gundlapally S.R."/>
        </authorList>
    </citation>
    <scope>NUCLEOTIDE SEQUENCE [LARGE SCALE GENOMIC DNA]</scope>
    <source>
        <strain evidence="2 3">CP153-2</strain>
    </source>
</reference>
<dbReference type="EMBL" id="QKNV01000198">
    <property type="protein sequence ID" value="PZA20301.1"/>
    <property type="molecule type" value="Genomic_DNA"/>
</dbReference>
<evidence type="ECO:0000313" key="3">
    <source>
        <dbReference type="Proteomes" id="UP000247602"/>
    </source>
</evidence>
<name>A0A323V6X0_9ACTN</name>
<protein>
    <submittedName>
        <fullName evidence="2">Uncharacterized protein</fullName>
    </submittedName>
</protein>
<comment type="caution">
    <text evidence="2">The sequence shown here is derived from an EMBL/GenBank/DDBJ whole genome shotgun (WGS) entry which is preliminary data.</text>
</comment>
<keyword evidence="3" id="KW-1185">Reference proteome</keyword>
<feature type="region of interest" description="Disordered" evidence="1">
    <location>
        <begin position="49"/>
        <end position="69"/>
    </location>
</feature>